<dbReference type="Proteomes" id="UP001266305">
    <property type="component" value="Unassembled WGS sequence"/>
</dbReference>
<proteinExistence type="predicted"/>
<organism evidence="1 2">
    <name type="scientific">Saguinus oedipus</name>
    <name type="common">Cotton-top tamarin</name>
    <name type="synonym">Oedipomidas oedipus</name>
    <dbReference type="NCBI Taxonomy" id="9490"/>
    <lineage>
        <taxon>Eukaryota</taxon>
        <taxon>Metazoa</taxon>
        <taxon>Chordata</taxon>
        <taxon>Craniata</taxon>
        <taxon>Vertebrata</taxon>
        <taxon>Euteleostomi</taxon>
        <taxon>Mammalia</taxon>
        <taxon>Eutheria</taxon>
        <taxon>Euarchontoglires</taxon>
        <taxon>Primates</taxon>
        <taxon>Haplorrhini</taxon>
        <taxon>Platyrrhini</taxon>
        <taxon>Cebidae</taxon>
        <taxon>Callitrichinae</taxon>
        <taxon>Saguinus</taxon>
    </lineage>
</organism>
<evidence type="ECO:0000313" key="1">
    <source>
        <dbReference type="EMBL" id="KAK2090600.1"/>
    </source>
</evidence>
<reference evidence="1 2" key="1">
    <citation type="submission" date="2023-05" db="EMBL/GenBank/DDBJ databases">
        <title>B98-5 Cell Line De Novo Hybrid Assembly: An Optical Mapping Approach.</title>
        <authorList>
            <person name="Kananen K."/>
            <person name="Auerbach J.A."/>
            <person name="Kautto E."/>
            <person name="Blachly J.S."/>
        </authorList>
    </citation>
    <scope>NUCLEOTIDE SEQUENCE [LARGE SCALE GENOMIC DNA]</scope>
    <source>
        <strain evidence="1">B95-8</strain>
        <tissue evidence="1">Cell line</tissue>
    </source>
</reference>
<dbReference type="EMBL" id="JASSZA010000017">
    <property type="protein sequence ID" value="KAK2090600.1"/>
    <property type="molecule type" value="Genomic_DNA"/>
</dbReference>
<accession>A0ABQ9U1E0</accession>
<evidence type="ECO:0000313" key="2">
    <source>
        <dbReference type="Proteomes" id="UP001266305"/>
    </source>
</evidence>
<name>A0ABQ9U1E0_SAGOE</name>
<sequence>PFNQMNGRICILGAPIASLKGQPDQCILYKEPPGWGASKTATPAKTATLATTYALAKTA</sequence>
<feature type="non-terminal residue" evidence="1">
    <location>
        <position position="1"/>
    </location>
</feature>
<gene>
    <name evidence="1" type="ORF">P7K49_031857</name>
</gene>
<protein>
    <submittedName>
        <fullName evidence="1">Uncharacterized protein</fullName>
    </submittedName>
</protein>
<comment type="caution">
    <text evidence="1">The sequence shown here is derived from an EMBL/GenBank/DDBJ whole genome shotgun (WGS) entry which is preliminary data.</text>
</comment>
<feature type="non-terminal residue" evidence="1">
    <location>
        <position position="59"/>
    </location>
</feature>
<keyword evidence="2" id="KW-1185">Reference proteome</keyword>